<evidence type="ECO:0000259" key="9">
    <source>
        <dbReference type="Pfam" id="PF12704"/>
    </source>
</evidence>
<protein>
    <submittedName>
        <fullName evidence="10">Putative ABC transport system permease protein</fullName>
    </submittedName>
</protein>
<keyword evidence="4 7" id="KW-1133">Transmembrane helix</keyword>
<accession>A0A1I0XNZ4</accession>
<comment type="similarity">
    <text evidence="6">Belongs to the ABC-4 integral membrane protein family.</text>
</comment>
<dbReference type="InterPro" id="IPR025857">
    <property type="entry name" value="MacB_PCD"/>
</dbReference>
<keyword evidence="5 7" id="KW-0472">Membrane</keyword>
<dbReference type="EMBL" id="FOKI01000009">
    <property type="protein sequence ID" value="SFB02427.1"/>
    <property type="molecule type" value="Genomic_DNA"/>
</dbReference>
<evidence type="ECO:0000313" key="10">
    <source>
        <dbReference type="EMBL" id="SFB02427.1"/>
    </source>
</evidence>
<dbReference type="OrthoDB" id="9770099at2"/>
<gene>
    <name evidence="10" type="ORF">SAMN04488528_100930</name>
</gene>
<evidence type="ECO:0000256" key="2">
    <source>
        <dbReference type="ARBA" id="ARBA00022475"/>
    </source>
</evidence>
<dbReference type="Pfam" id="PF02687">
    <property type="entry name" value="FtsX"/>
    <property type="match status" value="1"/>
</dbReference>
<keyword evidence="11" id="KW-1185">Reference proteome</keyword>
<evidence type="ECO:0000256" key="1">
    <source>
        <dbReference type="ARBA" id="ARBA00004651"/>
    </source>
</evidence>
<keyword evidence="3 7" id="KW-0812">Transmembrane</keyword>
<dbReference type="AlphaFoldDB" id="A0A1I0XNZ4"/>
<dbReference type="InterPro" id="IPR050250">
    <property type="entry name" value="Macrolide_Exporter_MacB"/>
</dbReference>
<dbReference type="STRING" id="84698.SAMN04488528_100930"/>
<evidence type="ECO:0000256" key="5">
    <source>
        <dbReference type="ARBA" id="ARBA00023136"/>
    </source>
</evidence>
<keyword evidence="2" id="KW-1003">Cell membrane</keyword>
<dbReference type="GO" id="GO:0005886">
    <property type="term" value="C:plasma membrane"/>
    <property type="evidence" value="ECO:0007669"/>
    <property type="project" value="UniProtKB-SubCell"/>
</dbReference>
<dbReference type="PANTHER" id="PTHR30572">
    <property type="entry name" value="MEMBRANE COMPONENT OF TRANSPORTER-RELATED"/>
    <property type="match status" value="1"/>
</dbReference>
<evidence type="ECO:0000256" key="7">
    <source>
        <dbReference type="SAM" id="Phobius"/>
    </source>
</evidence>
<feature type="transmembrane region" description="Helical" evidence="7">
    <location>
        <begin position="395"/>
        <end position="419"/>
    </location>
</feature>
<feature type="transmembrane region" description="Helical" evidence="7">
    <location>
        <begin position="21"/>
        <end position="42"/>
    </location>
</feature>
<dbReference type="GO" id="GO:0022857">
    <property type="term" value="F:transmembrane transporter activity"/>
    <property type="evidence" value="ECO:0007669"/>
    <property type="project" value="TreeGrafter"/>
</dbReference>
<dbReference type="Proteomes" id="UP000198619">
    <property type="component" value="Unassembled WGS sequence"/>
</dbReference>
<evidence type="ECO:0000259" key="8">
    <source>
        <dbReference type="Pfam" id="PF02687"/>
    </source>
</evidence>
<dbReference type="RefSeq" id="WP_090040192.1">
    <property type="nucleotide sequence ID" value="NZ_FOKI01000009.1"/>
</dbReference>
<name>A0A1I0XNZ4_9CLOT</name>
<dbReference type="Pfam" id="PF12704">
    <property type="entry name" value="MacB_PCD"/>
    <property type="match status" value="1"/>
</dbReference>
<evidence type="ECO:0000256" key="4">
    <source>
        <dbReference type="ARBA" id="ARBA00022989"/>
    </source>
</evidence>
<sequence>MKFNDCIDMAINDIKKRKFRTFLTSSGIAIGVMLLVLVFGLGNGFRKYTEERFQNKDEYKIIKIDNKEASKSSDSEQIEKKIDSNVIDKLKNFESVNSLKSITKSQATKTKLDDKEGKSVEVIGINPGETIFLNAEINAVKTDTNRKNKDITDPIIAGRTIENGENNMVLVGQKYLKKMGITDFNSVIGKEFEVISEMPKDISSKEPLILKFEIAGVINSDYNYNNSIVVSNDTISKINEFYTGEKNFIENEGYSEVSVEVKDFNLVKDTAEKVRDLGYVTTDSVALAESMEQQSKIFEFLLIIGAVIVLLVSCIGVVNTMTMAVYEKTKSIGIMKAQGASRSTIQYIFLVQSGVFGFLGAAFGIIIALLISLGLDKILVNMINSKTGEGMTNFISFPVNMVLVTIALSVVITILAGLLPARRAAKLDPVDSLGCE</sequence>
<feature type="transmembrane region" description="Helical" evidence="7">
    <location>
        <begin position="347"/>
        <end position="375"/>
    </location>
</feature>
<proteinExistence type="inferred from homology"/>
<organism evidence="10 11">
    <name type="scientific">Clostridium frigidicarnis</name>
    <dbReference type="NCBI Taxonomy" id="84698"/>
    <lineage>
        <taxon>Bacteria</taxon>
        <taxon>Bacillati</taxon>
        <taxon>Bacillota</taxon>
        <taxon>Clostridia</taxon>
        <taxon>Eubacteriales</taxon>
        <taxon>Clostridiaceae</taxon>
        <taxon>Clostridium</taxon>
    </lineage>
</organism>
<reference evidence="10 11" key="1">
    <citation type="submission" date="2016-10" db="EMBL/GenBank/DDBJ databases">
        <authorList>
            <person name="de Groot N.N."/>
        </authorList>
    </citation>
    <scope>NUCLEOTIDE SEQUENCE [LARGE SCALE GENOMIC DNA]</scope>
    <source>
        <strain evidence="10 11">DSM 12271</strain>
    </source>
</reference>
<dbReference type="InterPro" id="IPR003838">
    <property type="entry name" value="ABC3_permease_C"/>
</dbReference>
<feature type="transmembrane region" description="Helical" evidence="7">
    <location>
        <begin position="300"/>
        <end position="326"/>
    </location>
</feature>
<evidence type="ECO:0000313" key="11">
    <source>
        <dbReference type="Proteomes" id="UP000198619"/>
    </source>
</evidence>
<feature type="domain" description="MacB-like periplasmic core" evidence="9">
    <location>
        <begin position="21"/>
        <end position="276"/>
    </location>
</feature>
<evidence type="ECO:0000256" key="6">
    <source>
        <dbReference type="ARBA" id="ARBA00038076"/>
    </source>
</evidence>
<comment type="subcellular location">
    <subcellularLocation>
        <location evidence="1">Cell membrane</location>
        <topology evidence="1">Multi-pass membrane protein</topology>
    </subcellularLocation>
</comment>
<dbReference type="PANTHER" id="PTHR30572:SF4">
    <property type="entry name" value="ABC TRANSPORTER PERMEASE YTRF"/>
    <property type="match status" value="1"/>
</dbReference>
<feature type="domain" description="ABC3 transporter permease C-terminal" evidence="8">
    <location>
        <begin position="304"/>
        <end position="429"/>
    </location>
</feature>
<evidence type="ECO:0000256" key="3">
    <source>
        <dbReference type="ARBA" id="ARBA00022692"/>
    </source>
</evidence>